<feature type="compositionally biased region" description="Basic and acidic residues" evidence="2">
    <location>
        <begin position="49"/>
        <end position="63"/>
    </location>
</feature>
<dbReference type="AlphaFoldDB" id="A0AAV5SUV7"/>
<sequence length="468" mass="54312">MPKRLLETDECPDIKVKKGAVEKSPVIIPILDKTEIKRLQKNSLAHNDTMQKTEEIKSEKEDGKSVELVQQQQQLQQVYSENENIKMHVVMLTGDVTRLQHELAASTTAAKDAKLLAKMLDEQCGLLKYERDGLKSKVNTFNDEKKKMENEIIYLRETTSLLVKKVEWYTKKCPSDQKMPEGLDKNKGDHELKKRVDELEKLLRDAQREKEGTAEMLKGSNIVCENLTDNQTKLVEELKYSLEVRQKMNNTIDEMEKSMKDLCNKYHEELNKAKDYVVNLQKEKDATDQSMKELRCQYYKYEEGLKSAKEYVVTLKREKEEISSELTMREDEIKEMDESMKKMKSKYDEYEKGLVCATDYIKTLNKEKQELMSDLRKREKEIMEIKATTHRPFSPPLFSQFPTSVNQSNPPIFFPSLPPSNSWKPGQNTFFNGPPHHPHRLPAHNIMPALMNSLQGSNGPPDNLFFHG</sequence>
<feature type="region of interest" description="Disordered" evidence="2">
    <location>
        <begin position="43"/>
        <end position="63"/>
    </location>
</feature>
<evidence type="ECO:0000313" key="3">
    <source>
        <dbReference type="EMBL" id="GMS85139.1"/>
    </source>
</evidence>
<keyword evidence="4" id="KW-1185">Reference proteome</keyword>
<reference evidence="3" key="1">
    <citation type="submission" date="2023-10" db="EMBL/GenBank/DDBJ databases">
        <title>Genome assembly of Pristionchus species.</title>
        <authorList>
            <person name="Yoshida K."/>
            <person name="Sommer R.J."/>
        </authorList>
    </citation>
    <scope>NUCLEOTIDE SEQUENCE</scope>
    <source>
        <strain evidence="3">RS0144</strain>
    </source>
</reference>
<evidence type="ECO:0000256" key="2">
    <source>
        <dbReference type="SAM" id="MobiDB-lite"/>
    </source>
</evidence>
<proteinExistence type="predicted"/>
<comment type="caution">
    <text evidence="3">The sequence shown here is derived from an EMBL/GenBank/DDBJ whole genome shotgun (WGS) entry which is preliminary data.</text>
</comment>
<accession>A0AAV5SUV7</accession>
<gene>
    <name evidence="3" type="ORF">PENTCL1PPCAC_7314</name>
</gene>
<keyword evidence="1" id="KW-0175">Coiled coil</keyword>
<dbReference type="Proteomes" id="UP001432027">
    <property type="component" value="Unassembled WGS sequence"/>
</dbReference>
<evidence type="ECO:0000313" key="4">
    <source>
        <dbReference type="Proteomes" id="UP001432027"/>
    </source>
</evidence>
<evidence type="ECO:0000256" key="1">
    <source>
        <dbReference type="SAM" id="Coils"/>
    </source>
</evidence>
<feature type="coiled-coil region" evidence="1">
    <location>
        <begin position="245"/>
        <end position="388"/>
    </location>
</feature>
<feature type="coiled-coil region" evidence="1">
    <location>
        <begin position="189"/>
        <end position="216"/>
    </location>
</feature>
<organism evidence="3 4">
    <name type="scientific">Pristionchus entomophagus</name>
    <dbReference type="NCBI Taxonomy" id="358040"/>
    <lineage>
        <taxon>Eukaryota</taxon>
        <taxon>Metazoa</taxon>
        <taxon>Ecdysozoa</taxon>
        <taxon>Nematoda</taxon>
        <taxon>Chromadorea</taxon>
        <taxon>Rhabditida</taxon>
        <taxon>Rhabditina</taxon>
        <taxon>Diplogasteromorpha</taxon>
        <taxon>Diplogasteroidea</taxon>
        <taxon>Neodiplogasteridae</taxon>
        <taxon>Pristionchus</taxon>
    </lineage>
</organism>
<dbReference type="EMBL" id="BTSX01000002">
    <property type="protein sequence ID" value="GMS85139.1"/>
    <property type="molecule type" value="Genomic_DNA"/>
</dbReference>
<protein>
    <submittedName>
        <fullName evidence="3">Uncharacterized protein</fullName>
    </submittedName>
</protein>
<name>A0AAV5SUV7_9BILA</name>